<gene>
    <name evidence="4" type="ORF">CMV_027845</name>
</gene>
<name>A0A8J4Q984_9ROSI</name>
<dbReference type="AlphaFoldDB" id="A0A8J4Q984"/>
<evidence type="ECO:0000256" key="1">
    <source>
        <dbReference type="ARBA" id="ARBA00008164"/>
    </source>
</evidence>
<feature type="region of interest" description="Disordered" evidence="2">
    <location>
        <begin position="59"/>
        <end position="85"/>
    </location>
</feature>
<dbReference type="EMBL" id="JRKL02010958">
    <property type="protein sequence ID" value="KAF3945817.1"/>
    <property type="molecule type" value="Genomic_DNA"/>
</dbReference>
<sequence length="122" mass="12623">AASLRVAEQYVQAFGNIAKESTTMLLPSSAGNPANMMAQALTMYKSLIGNVSSVGSHDTSSTKLAAGVKGDASGETGNESPTTAKTTDTVNQIVLQMRILLAEHISMSNGQLGCLFLDTGKT</sequence>
<evidence type="ECO:0000313" key="5">
    <source>
        <dbReference type="Proteomes" id="UP000737018"/>
    </source>
</evidence>
<accession>A0A8J4Q984</accession>
<dbReference type="InterPro" id="IPR032435">
    <property type="entry name" value="STML2-like_C"/>
</dbReference>
<dbReference type="OrthoDB" id="434619at2759"/>
<dbReference type="Pfam" id="PF16200">
    <property type="entry name" value="Band_7_C"/>
    <property type="match status" value="1"/>
</dbReference>
<comment type="similarity">
    <text evidence="1">Belongs to the band 7/mec-2 family.</text>
</comment>
<feature type="domain" description="STML2-like C-terminal extension" evidence="3">
    <location>
        <begin position="1"/>
        <end position="47"/>
    </location>
</feature>
<evidence type="ECO:0000313" key="4">
    <source>
        <dbReference type="EMBL" id="KAF3945817.1"/>
    </source>
</evidence>
<proteinExistence type="inferred from homology"/>
<evidence type="ECO:0000256" key="2">
    <source>
        <dbReference type="SAM" id="MobiDB-lite"/>
    </source>
</evidence>
<feature type="non-terminal residue" evidence="4">
    <location>
        <position position="1"/>
    </location>
</feature>
<feature type="compositionally biased region" description="Polar residues" evidence="2">
    <location>
        <begin position="75"/>
        <end position="85"/>
    </location>
</feature>
<keyword evidence="5" id="KW-1185">Reference proteome</keyword>
<comment type="caution">
    <text evidence="4">The sequence shown here is derived from an EMBL/GenBank/DDBJ whole genome shotgun (WGS) entry which is preliminary data.</text>
</comment>
<reference evidence="4" key="1">
    <citation type="submission" date="2020-03" db="EMBL/GenBank/DDBJ databases">
        <title>Castanea mollissima Vanexum genome sequencing.</title>
        <authorList>
            <person name="Staton M."/>
        </authorList>
    </citation>
    <scope>NUCLEOTIDE SEQUENCE</scope>
    <source>
        <tissue evidence="4">Leaf</tissue>
    </source>
</reference>
<evidence type="ECO:0000259" key="3">
    <source>
        <dbReference type="Pfam" id="PF16200"/>
    </source>
</evidence>
<dbReference type="Proteomes" id="UP000737018">
    <property type="component" value="Unassembled WGS sequence"/>
</dbReference>
<organism evidence="4 5">
    <name type="scientific">Castanea mollissima</name>
    <name type="common">Chinese chestnut</name>
    <dbReference type="NCBI Taxonomy" id="60419"/>
    <lineage>
        <taxon>Eukaryota</taxon>
        <taxon>Viridiplantae</taxon>
        <taxon>Streptophyta</taxon>
        <taxon>Embryophyta</taxon>
        <taxon>Tracheophyta</taxon>
        <taxon>Spermatophyta</taxon>
        <taxon>Magnoliopsida</taxon>
        <taxon>eudicotyledons</taxon>
        <taxon>Gunneridae</taxon>
        <taxon>Pentapetalae</taxon>
        <taxon>rosids</taxon>
        <taxon>fabids</taxon>
        <taxon>Fagales</taxon>
        <taxon>Fagaceae</taxon>
        <taxon>Castanea</taxon>
    </lineage>
</organism>
<protein>
    <recommendedName>
        <fullName evidence="3">STML2-like C-terminal extension domain-containing protein</fullName>
    </recommendedName>
</protein>